<proteinExistence type="predicted"/>
<name>A0A497EK68_9CREN</name>
<dbReference type="EMBL" id="QMQV01000143">
    <property type="protein sequence ID" value="RLE47213.1"/>
    <property type="molecule type" value="Genomic_DNA"/>
</dbReference>
<protein>
    <submittedName>
        <fullName evidence="1">Uncharacterized protein</fullName>
    </submittedName>
</protein>
<organism evidence="1 2">
    <name type="scientific">Thermoproteota archaeon</name>
    <dbReference type="NCBI Taxonomy" id="2056631"/>
    <lineage>
        <taxon>Archaea</taxon>
        <taxon>Thermoproteota</taxon>
    </lineage>
</organism>
<sequence>MLIEKQSIARILIDVLRGKGTPQVNVDILIDGALKNKVLLHLLRVLNIQGSLRKQQESAMEKVISVVQTISKLLENYDYAFFKLIKPVKYVPADVDLLVNAQQVKEVTREVVKLGYRVVAKDPYCITLMKGGR</sequence>
<dbReference type="Proteomes" id="UP000278475">
    <property type="component" value="Unassembled WGS sequence"/>
</dbReference>
<accession>A0A497EK68</accession>
<evidence type="ECO:0000313" key="2">
    <source>
        <dbReference type="Proteomes" id="UP000278475"/>
    </source>
</evidence>
<dbReference type="AlphaFoldDB" id="A0A497EK68"/>
<reference evidence="1 2" key="1">
    <citation type="submission" date="2018-06" db="EMBL/GenBank/DDBJ databases">
        <title>Extensive metabolic versatility and redundancy in microbially diverse, dynamic hydrothermal sediments.</title>
        <authorList>
            <person name="Dombrowski N."/>
            <person name="Teske A."/>
            <person name="Baker B.J."/>
        </authorList>
    </citation>
    <scope>NUCLEOTIDE SEQUENCE [LARGE SCALE GENOMIC DNA]</scope>
    <source>
        <strain evidence="1">B66_G16</strain>
    </source>
</reference>
<evidence type="ECO:0000313" key="1">
    <source>
        <dbReference type="EMBL" id="RLE47213.1"/>
    </source>
</evidence>
<gene>
    <name evidence="1" type="ORF">DRJ31_09200</name>
</gene>
<comment type="caution">
    <text evidence="1">The sequence shown here is derived from an EMBL/GenBank/DDBJ whole genome shotgun (WGS) entry which is preliminary data.</text>
</comment>